<dbReference type="EMBL" id="AP014598">
    <property type="protein sequence ID" value="BAU18671.1"/>
    <property type="molecule type" value="Genomic_DNA"/>
</dbReference>
<accession>A0A0T7ANR6</accession>
<dbReference type="Proteomes" id="UP000217431">
    <property type="component" value="Chromosome II"/>
</dbReference>
<protein>
    <submittedName>
        <fullName evidence="1">Uncharacterized protein</fullName>
    </submittedName>
</protein>
<reference evidence="1 2" key="1">
    <citation type="journal article" date="2016" name="DNA Res.">
        <title>The complete genome sequencing of Prevotella intermedia strain OMA14 and a subsequent fine-scale, intra-species genomic comparison reveal an unusual amplification of conjugative and mobile transposons and identify a novel Prevotella-lineage-specific repeat.</title>
        <authorList>
            <person name="Naito M."/>
            <person name="Ogura Y."/>
            <person name="Itoh T."/>
            <person name="Shoji M."/>
            <person name="Okamoto M."/>
            <person name="Hayashi T."/>
            <person name="Nakayama K."/>
        </authorList>
    </citation>
    <scope>NUCLEOTIDE SEQUENCE [LARGE SCALE GENOMIC DNA]</scope>
    <source>
        <strain evidence="1 2">OMA14</strain>
    </source>
</reference>
<sequence>MKANSDSVMRKQIKSIENSRILTKQNITSKIFRSWAKKTGIPEDVYSIGSLVFPKIQENK</sequence>
<organism evidence="1 2">
    <name type="scientific">Prevotella intermedia</name>
    <dbReference type="NCBI Taxonomy" id="28131"/>
    <lineage>
        <taxon>Bacteria</taxon>
        <taxon>Pseudomonadati</taxon>
        <taxon>Bacteroidota</taxon>
        <taxon>Bacteroidia</taxon>
        <taxon>Bacteroidales</taxon>
        <taxon>Prevotellaceae</taxon>
        <taxon>Prevotella</taxon>
    </lineage>
</organism>
<dbReference type="AlphaFoldDB" id="A0A0T7ANR6"/>
<name>A0A0T7ANR6_PREIN</name>
<evidence type="ECO:0000313" key="2">
    <source>
        <dbReference type="Proteomes" id="UP000217431"/>
    </source>
</evidence>
<gene>
    <name evidence="1" type="ORF">PIOMA14_II_0166</name>
</gene>
<evidence type="ECO:0000313" key="1">
    <source>
        <dbReference type="EMBL" id="BAU18671.1"/>
    </source>
</evidence>
<proteinExistence type="predicted"/>